<keyword evidence="3" id="KW-1133">Transmembrane helix</keyword>
<keyword evidence="3" id="KW-0812">Transmembrane</keyword>
<feature type="region of interest" description="Disordered" evidence="2">
    <location>
        <begin position="56"/>
        <end position="75"/>
    </location>
</feature>
<gene>
    <name evidence="4" type="ORF">PGRAT_22660</name>
</gene>
<accession>A0A089MF79</accession>
<dbReference type="eggNOG" id="ENOG5031ZU8">
    <property type="taxonomic scope" value="Bacteria"/>
</dbReference>
<evidence type="ECO:0000256" key="3">
    <source>
        <dbReference type="SAM" id="Phobius"/>
    </source>
</evidence>
<evidence type="ECO:0000313" key="5">
    <source>
        <dbReference type="Proteomes" id="UP000029500"/>
    </source>
</evidence>
<dbReference type="OrthoDB" id="2662123at2"/>
<dbReference type="KEGG" id="pgm:PGRAT_22660"/>
<feature type="coiled-coil region" evidence="1">
    <location>
        <begin position="28"/>
        <end position="55"/>
    </location>
</feature>
<sequence length="75" mass="8373">MDLPSLVQLVGNVGFPIALSLILLQTILVKFNRQIEGLEKRLSQLDKTINMLVKTSHQPALRATPQEQKKEGGKH</sequence>
<evidence type="ECO:0000256" key="2">
    <source>
        <dbReference type="SAM" id="MobiDB-lite"/>
    </source>
</evidence>
<dbReference type="RefSeq" id="WP_025704922.1">
    <property type="nucleotide sequence ID" value="NZ_CP009287.1"/>
</dbReference>
<name>A0A089MF79_9BACL</name>
<evidence type="ECO:0008006" key="6">
    <source>
        <dbReference type="Google" id="ProtNLM"/>
    </source>
</evidence>
<keyword evidence="5" id="KW-1185">Reference proteome</keyword>
<evidence type="ECO:0000313" key="4">
    <source>
        <dbReference type="EMBL" id="AIQ70138.1"/>
    </source>
</evidence>
<reference evidence="4 5" key="1">
    <citation type="submission" date="2014-08" db="EMBL/GenBank/DDBJ databases">
        <title>Comparative genomics of the Paenibacillus odorifer group.</title>
        <authorList>
            <person name="den Bakker H.C."/>
            <person name="Tsai Y.-C."/>
            <person name="Martin N."/>
            <person name="Korlach J."/>
            <person name="Wiedmann M."/>
        </authorList>
    </citation>
    <scope>NUCLEOTIDE SEQUENCE [LARGE SCALE GENOMIC DNA]</scope>
    <source>
        <strain evidence="4 5">DSM 15220</strain>
    </source>
</reference>
<keyword evidence="3" id="KW-0472">Membrane</keyword>
<evidence type="ECO:0000256" key="1">
    <source>
        <dbReference type="SAM" id="Coils"/>
    </source>
</evidence>
<dbReference type="EMBL" id="CP009287">
    <property type="protein sequence ID" value="AIQ70138.1"/>
    <property type="molecule type" value="Genomic_DNA"/>
</dbReference>
<dbReference type="HOGENOM" id="CLU_2667684_0_0_9"/>
<protein>
    <recommendedName>
        <fullName evidence="6">YvrJ family protein</fullName>
    </recommendedName>
</protein>
<dbReference type="STRING" id="189425.PGRAT_22660"/>
<keyword evidence="1" id="KW-0175">Coiled coil</keyword>
<organism evidence="4 5">
    <name type="scientific">Paenibacillus graminis</name>
    <dbReference type="NCBI Taxonomy" id="189425"/>
    <lineage>
        <taxon>Bacteria</taxon>
        <taxon>Bacillati</taxon>
        <taxon>Bacillota</taxon>
        <taxon>Bacilli</taxon>
        <taxon>Bacillales</taxon>
        <taxon>Paenibacillaceae</taxon>
        <taxon>Paenibacillus</taxon>
    </lineage>
</organism>
<feature type="transmembrane region" description="Helical" evidence="3">
    <location>
        <begin position="6"/>
        <end position="31"/>
    </location>
</feature>
<proteinExistence type="predicted"/>
<dbReference type="Proteomes" id="UP000029500">
    <property type="component" value="Chromosome"/>
</dbReference>
<dbReference type="AlphaFoldDB" id="A0A089MF79"/>